<gene>
    <name evidence="2" type="ORF">QTG54_014097</name>
</gene>
<accession>A0AAD8XXC0</accession>
<evidence type="ECO:0000313" key="3">
    <source>
        <dbReference type="Proteomes" id="UP001224775"/>
    </source>
</evidence>
<sequence length="401" mass="44039">MSKQSTEDEAAVPIPTSFEVNNDEQWAADHTELGQALGTKDQFRSDFVSYAASDESDVEMLCRMYPNFDSFNVDAQPFAVEDLGLPPNVEDQPVSDDGLVLPSYGEEQPVADDELGLPPNVEDHADGLGLPSNVEEQPVAADGLVLPAVTSDGVLSFPEEEEDEMMSVVQELGGEIINVLTEETFDRTGATIMAASRSIATTFEKMNGTFEDFNDDATALIFPDLDSMQETSVEDEPSTQLSSGYSLSDSIATNDTSWSKKVLSKMMMRKHMETERTMTPVIIPEESREPEENRDDDDGDGLWSMLLVCGGLGCGNLRECVEDANAKVTDLVFPYDNNDDFSGLTEDNQEETARRAATGAVNDVFQEKKYTEKKSSKKRAGRQNQEIVQSSKKFTCCQATV</sequence>
<evidence type="ECO:0000313" key="2">
    <source>
        <dbReference type="EMBL" id="KAK1735031.1"/>
    </source>
</evidence>
<proteinExistence type="predicted"/>
<dbReference type="AlphaFoldDB" id="A0AAD8XXC0"/>
<keyword evidence="3" id="KW-1185">Reference proteome</keyword>
<feature type="region of interest" description="Disordered" evidence="1">
    <location>
        <begin position="229"/>
        <end position="252"/>
    </location>
</feature>
<feature type="region of interest" description="Disordered" evidence="1">
    <location>
        <begin position="275"/>
        <end position="299"/>
    </location>
</feature>
<evidence type="ECO:0000256" key="1">
    <source>
        <dbReference type="SAM" id="MobiDB-lite"/>
    </source>
</evidence>
<organism evidence="2 3">
    <name type="scientific">Skeletonema marinoi</name>
    <dbReference type="NCBI Taxonomy" id="267567"/>
    <lineage>
        <taxon>Eukaryota</taxon>
        <taxon>Sar</taxon>
        <taxon>Stramenopiles</taxon>
        <taxon>Ochrophyta</taxon>
        <taxon>Bacillariophyta</taxon>
        <taxon>Coscinodiscophyceae</taxon>
        <taxon>Thalassiosirophycidae</taxon>
        <taxon>Thalassiosirales</taxon>
        <taxon>Skeletonemataceae</taxon>
        <taxon>Skeletonema</taxon>
        <taxon>Skeletonema marinoi-dohrnii complex</taxon>
    </lineage>
</organism>
<dbReference type="Proteomes" id="UP001224775">
    <property type="component" value="Unassembled WGS sequence"/>
</dbReference>
<feature type="compositionally biased region" description="Polar residues" evidence="1">
    <location>
        <begin position="238"/>
        <end position="252"/>
    </location>
</feature>
<protein>
    <submittedName>
        <fullName evidence="2">Uncharacterized protein</fullName>
    </submittedName>
</protein>
<dbReference type="EMBL" id="JATAAI010000035">
    <property type="protein sequence ID" value="KAK1735031.1"/>
    <property type="molecule type" value="Genomic_DNA"/>
</dbReference>
<comment type="caution">
    <text evidence="2">The sequence shown here is derived from an EMBL/GenBank/DDBJ whole genome shotgun (WGS) entry which is preliminary data.</text>
</comment>
<reference evidence="2" key="1">
    <citation type="submission" date="2023-06" db="EMBL/GenBank/DDBJ databases">
        <title>Survivors Of The Sea: Transcriptome response of Skeletonema marinoi to long-term dormancy.</title>
        <authorList>
            <person name="Pinder M.I.M."/>
            <person name="Kourtchenko O."/>
            <person name="Robertson E.K."/>
            <person name="Larsson T."/>
            <person name="Maumus F."/>
            <person name="Osuna-Cruz C.M."/>
            <person name="Vancaester E."/>
            <person name="Stenow R."/>
            <person name="Vandepoele K."/>
            <person name="Ploug H."/>
            <person name="Bruchert V."/>
            <person name="Godhe A."/>
            <person name="Topel M."/>
        </authorList>
    </citation>
    <scope>NUCLEOTIDE SEQUENCE</scope>
    <source>
        <strain evidence="2">R05AC</strain>
    </source>
</reference>
<name>A0AAD8XXC0_9STRA</name>